<keyword evidence="4 7" id="KW-1133">Transmembrane helix</keyword>
<name>A0A1J7HE06_LUPAN</name>
<evidence type="ECO:0000313" key="9">
    <source>
        <dbReference type="Proteomes" id="UP000188354"/>
    </source>
</evidence>
<evidence type="ECO:0000256" key="1">
    <source>
        <dbReference type="ARBA" id="ARBA00004127"/>
    </source>
</evidence>
<dbReference type="Gramene" id="OIW04674">
    <property type="protein sequence ID" value="OIW04674"/>
    <property type="gene ID" value="TanjilG_07809"/>
</dbReference>
<dbReference type="InterPro" id="IPR009606">
    <property type="entry name" value="DEAL/Modifying_wall_lignin1/2"/>
</dbReference>
<dbReference type="InterPro" id="IPR052222">
    <property type="entry name" value="DESIGUAL"/>
</dbReference>
<comment type="similarity">
    <text evidence="6">Belongs to the DESIGUAL family.</text>
</comment>
<keyword evidence="5 7" id="KW-0472">Membrane</keyword>
<dbReference type="AlphaFoldDB" id="A0A1J7HE06"/>
<evidence type="ECO:0000256" key="6">
    <source>
        <dbReference type="ARBA" id="ARBA00029467"/>
    </source>
</evidence>
<evidence type="ECO:0000256" key="4">
    <source>
        <dbReference type="ARBA" id="ARBA00022989"/>
    </source>
</evidence>
<gene>
    <name evidence="8" type="ORF">TanjilG_07809</name>
</gene>
<comment type="subcellular location">
    <subcellularLocation>
        <location evidence="1">Endomembrane system</location>
        <topology evidence="1">Multi-pass membrane protein</topology>
    </subcellularLocation>
</comment>
<feature type="transmembrane region" description="Helical" evidence="7">
    <location>
        <begin position="77"/>
        <end position="100"/>
    </location>
</feature>
<keyword evidence="3" id="KW-0732">Signal</keyword>
<organism evidence="8 9">
    <name type="scientific">Lupinus angustifolius</name>
    <name type="common">Narrow-leaved blue lupine</name>
    <dbReference type="NCBI Taxonomy" id="3871"/>
    <lineage>
        <taxon>Eukaryota</taxon>
        <taxon>Viridiplantae</taxon>
        <taxon>Streptophyta</taxon>
        <taxon>Embryophyta</taxon>
        <taxon>Tracheophyta</taxon>
        <taxon>Spermatophyta</taxon>
        <taxon>Magnoliopsida</taxon>
        <taxon>eudicotyledons</taxon>
        <taxon>Gunneridae</taxon>
        <taxon>Pentapetalae</taxon>
        <taxon>rosids</taxon>
        <taxon>fabids</taxon>
        <taxon>Fabales</taxon>
        <taxon>Fabaceae</taxon>
        <taxon>Papilionoideae</taxon>
        <taxon>50 kb inversion clade</taxon>
        <taxon>genistoids sensu lato</taxon>
        <taxon>core genistoids</taxon>
        <taxon>Genisteae</taxon>
        <taxon>Lupinus</taxon>
    </lineage>
</organism>
<feature type="transmembrane region" description="Helical" evidence="7">
    <location>
        <begin position="126"/>
        <end position="146"/>
    </location>
</feature>
<keyword evidence="2 7" id="KW-0812">Transmembrane</keyword>
<evidence type="ECO:0000313" key="8">
    <source>
        <dbReference type="EMBL" id="OIW04674.1"/>
    </source>
</evidence>
<dbReference type="EMBL" id="CM007369">
    <property type="protein sequence ID" value="OIW04674.1"/>
    <property type="molecule type" value="Genomic_DNA"/>
</dbReference>
<dbReference type="STRING" id="3871.A0A1J7HE06"/>
<sequence length="173" mass="19310">MVAFVFAIAAERRSTVGTMFEDERKNETYCVYNSDVSSGCGVGAFLFLLASESLLMAVTNCMCFGRPLTPGENRAWSILYFISSWVCFLVAETCLAAGALKNGYHTKYQGMIYAQNFLCETLRKGVFIAGAIFVVANMVLNVYYYMYYTKATTTTSEKGNHWVNSTVYMTGYP</sequence>
<protein>
    <recommendedName>
        <fullName evidence="10">Fiber protein Fb34</fullName>
    </recommendedName>
</protein>
<dbReference type="Pfam" id="PF06749">
    <property type="entry name" value="DUF1218"/>
    <property type="match status" value="1"/>
</dbReference>
<dbReference type="OMA" id="KYRHVVY"/>
<evidence type="ECO:0000256" key="2">
    <source>
        <dbReference type="ARBA" id="ARBA00022692"/>
    </source>
</evidence>
<reference evidence="8 9" key="1">
    <citation type="journal article" date="2017" name="Plant Biotechnol. J.">
        <title>A comprehensive draft genome sequence for lupin (Lupinus angustifolius), an emerging health food: insights into plant-microbe interactions and legume evolution.</title>
        <authorList>
            <person name="Hane J.K."/>
            <person name="Ming Y."/>
            <person name="Kamphuis L.G."/>
            <person name="Nelson M.N."/>
            <person name="Garg G."/>
            <person name="Atkins C.A."/>
            <person name="Bayer P.E."/>
            <person name="Bravo A."/>
            <person name="Bringans S."/>
            <person name="Cannon S."/>
            <person name="Edwards D."/>
            <person name="Foley R."/>
            <person name="Gao L.L."/>
            <person name="Harrison M.J."/>
            <person name="Huang W."/>
            <person name="Hurgobin B."/>
            <person name="Li S."/>
            <person name="Liu C.W."/>
            <person name="McGrath A."/>
            <person name="Morahan G."/>
            <person name="Murray J."/>
            <person name="Weller J."/>
            <person name="Jian J."/>
            <person name="Singh K.B."/>
        </authorList>
    </citation>
    <scope>NUCLEOTIDE SEQUENCE [LARGE SCALE GENOMIC DNA]</scope>
    <source>
        <strain evidence="9">cv. Tanjil</strain>
        <tissue evidence="8">Whole plant</tissue>
    </source>
</reference>
<dbReference type="GO" id="GO:0012505">
    <property type="term" value="C:endomembrane system"/>
    <property type="evidence" value="ECO:0007669"/>
    <property type="project" value="UniProtKB-SubCell"/>
</dbReference>
<evidence type="ECO:0000256" key="3">
    <source>
        <dbReference type="ARBA" id="ARBA00022729"/>
    </source>
</evidence>
<evidence type="ECO:0000256" key="7">
    <source>
        <dbReference type="SAM" id="Phobius"/>
    </source>
</evidence>
<keyword evidence="9" id="KW-1185">Reference proteome</keyword>
<dbReference type="Proteomes" id="UP000188354">
    <property type="component" value="Chromosome LG09"/>
</dbReference>
<evidence type="ECO:0000256" key="5">
    <source>
        <dbReference type="ARBA" id="ARBA00023136"/>
    </source>
</evidence>
<evidence type="ECO:0008006" key="10">
    <source>
        <dbReference type="Google" id="ProtNLM"/>
    </source>
</evidence>
<feature type="transmembrane region" description="Helical" evidence="7">
    <location>
        <begin position="42"/>
        <end position="65"/>
    </location>
</feature>
<proteinExistence type="inferred from homology"/>
<dbReference type="PANTHER" id="PTHR31769">
    <property type="entry name" value="OS07G0462200 PROTEIN-RELATED"/>
    <property type="match status" value="1"/>
</dbReference>
<accession>A0A1J7HE06</accession>